<dbReference type="Proteomes" id="UP001156389">
    <property type="component" value="Unassembled WGS sequence"/>
</dbReference>
<proteinExistence type="predicted"/>
<dbReference type="Gene3D" id="1.10.10.10">
    <property type="entry name" value="Winged helix-like DNA-binding domain superfamily/Winged helix DNA-binding domain"/>
    <property type="match status" value="1"/>
</dbReference>
<name>A0ABT2JTJ4_9ACTN</name>
<dbReference type="InterPro" id="IPR005471">
    <property type="entry name" value="Tscrpt_reg_IclR_N"/>
</dbReference>
<dbReference type="RefSeq" id="WP_260218411.1">
    <property type="nucleotide sequence ID" value="NZ_JAJAGO010000006.1"/>
</dbReference>
<dbReference type="Pfam" id="PF09339">
    <property type="entry name" value="HTH_IclR"/>
    <property type="match status" value="1"/>
</dbReference>
<accession>A0ABT2JTJ4</accession>
<feature type="domain" description="HTH iclR-type" evidence="1">
    <location>
        <begin position="15"/>
        <end position="54"/>
    </location>
</feature>
<dbReference type="InterPro" id="IPR036388">
    <property type="entry name" value="WH-like_DNA-bd_sf"/>
</dbReference>
<dbReference type="EMBL" id="JAJAGO010000006">
    <property type="protein sequence ID" value="MCT2591086.1"/>
    <property type="molecule type" value="Genomic_DNA"/>
</dbReference>
<sequence length="95" mass="10148">MNESEPLYKLVSSTLLRTLMERTGTGAPISLRELARRAGIARSSLHALLHEMQEAVPASEAHGIAQTIGVDLLILFAPVGRTVELDHPLAVAVPA</sequence>
<reference evidence="2 3" key="1">
    <citation type="submission" date="2021-10" db="EMBL/GenBank/DDBJ databases">
        <title>Streptomyces gossypii sp. nov., isolated from soil collected from cotton field.</title>
        <authorList>
            <person name="Ge X."/>
            <person name="Chen X."/>
            <person name="Liu W."/>
        </authorList>
    </citation>
    <scope>NUCLEOTIDE SEQUENCE [LARGE SCALE GENOMIC DNA]</scope>
    <source>
        <strain evidence="2 3">N2-109</strain>
    </source>
</reference>
<comment type="caution">
    <text evidence="2">The sequence shown here is derived from an EMBL/GenBank/DDBJ whole genome shotgun (WGS) entry which is preliminary data.</text>
</comment>
<evidence type="ECO:0000313" key="3">
    <source>
        <dbReference type="Proteomes" id="UP001156389"/>
    </source>
</evidence>
<protein>
    <submittedName>
        <fullName evidence="2">Helix-turn-helix transcriptional regulator</fullName>
    </submittedName>
</protein>
<evidence type="ECO:0000313" key="2">
    <source>
        <dbReference type="EMBL" id="MCT2591086.1"/>
    </source>
</evidence>
<evidence type="ECO:0000259" key="1">
    <source>
        <dbReference type="Pfam" id="PF09339"/>
    </source>
</evidence>
<organism evidence="2 3">
    <name type="scientific">Streptomyces gossypii</name>
    <dbReference type="NCBI Taxonomy" id="2883101"/>
    <lineage>
        <taxon>Bacteria</taxon>
        <taxon>Bacillati</taxon>
        <taxon>Actinomycetota</taxon>
        <taxon>Actinomycetes</taxon>
        <taxon>Kitasatosporales</taxon>
        <taxon>Streptomycetaceae</taxon>
        <taxon>Streptomyces</taxon>
    </lineage>
</organism>
<keyword evidence="3" id="KW-1185">Reference proteome</keyword>
<gene>
    <name evidence="2" type="ORF">LHJ74_14410</name>
</gene>